<dbReference type="Proteomes" id="UP001054857">
    <property type="component" value="Unassembled WGS sequence"/>
</dbReference>
<gene>
    <name evidence="1" type="ORF">Agub_g8202</name>
</gene>
<protein>
    <submittedName>
        <fullName evidence="1">Uncharacterized protein</fullName>
    </submittedName>
</protein>
<sequence length="128" mass="13929">MAYGCDGALEVGDGIYLHPGPLLVMAKARCREQQQPQLGDPHPSIHALCGFVVRVLLLLVSERCFAWVLPATWAPAGAGCQHRARPSTRGQLCNGKAIRDLRGVVVWMWLSSLRDASVCLMLPVLLVT</sequence>
<accession>A0AAD3DT05</accession>
<name>A0AAD3DT05_9CHLO</name>
<dbReference type="AlphaFoldDB" id="A0AAD3DT05"/>
<evidence type="ECO:0000313" key="2">
    <source>
        <dbReference type="Proteomes" id="UP001054857"/>
    </source>
</evidence>
<organism evidence="1 2">
    <name type="scientific">Astrephomene gubernaculifera</name>
    <dbReference type="NCBI Taxonomy" id="47775"/>
    <lineage>
        <taxon>Eukaryota</taxon>
        <taxon>Viridiplantae</taxon>
        <taxon>Chlorophyta</taxon>
        <taxon>core chlorophytes</taxon>
        <taxon>Chlorophyceae</taxon>
        <taxon>CS clade</taxon>
        <taxon>Chlamydomonadales</taxon>
        <taxon>Astrephomenaceae</taxon>
        <taxon>Astrephomene</taxon>
    </lineage>
</organism>
<evidence type="ECO:0000313" key="1">
    <source>
        <dbReference type="EMBL" id="GFR46599.1"/>
    </source>
</evidence>
<reference evidence="1 2" key="1">
    <citation type="journal article" date="2021" name="Sci. Rep.">
        <title>Genome sequencing of the multicellular alga Astrephomene provides insights into convergent evolution of germ-soma differentiation.</title>
        <authorList>
            <person name="Yamashita S."/>
            <person name="Yamamoto K."/>
            <person name="Matsuzaki R."/>
            <person name="Suzuki S."/>
            <person name="Yamaguchi H."/>
            <person name="Hirooka S."/>
            <person name="Minakuchi Y."/>
            <person name="Miyagishima S."/>
            <person name="Kawachi M."/>
            <person name="Toyoda A."/>
            <person name="Nozaki H."/>
        </authorList>
    </citation>
    <scope>NUCLEOTIDE SEQUENCE [LARGE SCALE GENOMIC DNA]</scope>
    <source>
        <strain evidence="1 2">NIES-4017</strain>
    </source>
</reference>
<keyword evidence="2" id="KW-1185">Reference proteome</keyword>
<proteinExistence type="predicted"/>
<comment type="caution">
    <text evidence="1">The sequence shown here is derived from an EMBL/GenBank/DDBJ whole genome shotgun (WGS) entry which is preliminary data.</text>
</comment>
<dbReference type="EMBL" id="BMAR01000015">
    <property type="protein sequence ID" value="GFR46599.1"/>
    <property type="molecule type" value="Genomic_DNA"/>
</dbReference>